<protein>
    <submittedName>
        <fullName evidence="1">Uncharacterized protein</fullName>
    </submittedName>
</protein>
<gene>
    <name evidence="1" type="ORF">MLD38_012974</name>
</gene>
<dbReference type="Proteomes" id="UP001057402">
    <property type="component" value="Chromosome 4"/>
</dbReference>
<name>A0ACB9R7H9_9MYRT</name>
<accession>A0ACB9R7H9</accession>
<organism evidence="1 2">
    <name type="scientific">Melastoma candidum</name>
    <dbReference type="NCBI Taxonomy" id="119954"/>
    <lineage>
        <taxon>Eukaryota</taxon>
        <taxon>Viridiplantae</taxon>
        <taxon>Streptophyta</taxon>
        <taxon>Embryophyta</taxon>
        <taxon>Tracheophyta</taxon>
        <taxon>Spermatophyta</taxon>
        <taxon>Magnoliopsida</taxon>
        <taxon>eudicotyledons</taxon>
        <taxon>Gunneridae</taxon>
        <taxon>Pentapetalae</taxon>
        <taxon>rosids</taxon>
        <taxon>malvids</taxon>
        <taxon>Myrtales</taxon>
        <taxon>Melastomataceae</taxon>
        <taxon>Melastomatoideae</taxon>
        <taxon>Melastomateae</taxon>
        <taxon>Melastoma</taxon>
    </lineage>
</organism>
<proteinExistence type="predicted"/>
<reference evidence="2" key="1">
    <citation type="journal article" date="2023" name="Front. Plant Sci.">
        <title>Chromosomal-level genome assembly of Melastoma candidum provides insights into trichome evolution.</title>
        <authorList>
            <person name="Zhong Y."/>
            <person name="Wu W."/>
            <person name="Sun C."/>
            <person name="Zou P."/>
            <person name="Liu Y."/>
            <person name="Dai S."/>
            <person name="Zhou R."/>
        </authorList>
    </citation>
    <scope>NUCLEOTIDE SEQUENCE [LARGE SCALE GENOMIC DNA]</scope>
</reference>
<evidence type="ECO:0000313" key="1">
    <source>
        <dbReference type="EMBL" id="KAI4375061.1"/>
    </source>
</evidence>
<comment type="caution">
    <text evidence="1">The sequence shown here is derived from an EMBL/GenBank/DDBJ whole genome shotgun (WGS) entry which is preliminary data.</text>
</comment>
<keyword evidence="2" id="KW-1185">Reference proteome</keyword>
<dbReference type="EMBL" id="CM042883">
    <property type="protein sequence ID" value="KAI4375061.1"/>
    <property type="molecule type" value="Genomic_DNA"/>
</dbReference>
<sequence>MLPLLPGLDTSPPLPGLDNVPLSCSLQCSGNSSYPRKLGSLVETGGLNDIVETLQTADVRLYGGSRASSVPNIPQTLLFHHEYNSVACAIKIVDDVEGAIGHIHRHGSAHTEYNC</sequence>
<evidence type="ECO:0000313" key="2">
    <source>
        <dbReference type="Proteomes" id="UP001057402"/>
    </source>
</evidence>